<dbReference type="Pfam" id="PF06089">
    <property type="entry name" value="Asparaginase_II"/>
    <property type="match status" value="1"/>
</dbReference>
<name>A0A366FQP8_9HYPH</name>
<gene>
    <name evidence="1" type="ORF">DFR50_104149</name>
</gene>
<reference evidence="1 2" key="1">
    <citation type="submission" date="2018-06" db="EMBL/GenBank/DDBJ databases">
        <title>Genomic Encyclopedia of Type Strains, Phase IV (KMG-IV): sequencing the most valuable type-strain genomes for metagenomic binning, comparative biology and taxonomic classification.</title>
        <authorList>
            <person name="Goeker M."/>
        </authorList>
    </citation>
    <scope>NUCLEOTIDE SEQUENCE [LARGE SCALE GENOMIC DNA]</scope>
    <source>
        <strain evidence="1 2">DSM 24875</strain>
    </source>
</reference>
<dbReference type="AlphaFoldDB" id="A0A366FQP8"/>
<evidence type="ECO:0000313" key="1">
    <source>
        <dbReference type="EMBL" id="RBP16871.1"/>
    </source>
</evidence>
<keyword evidence="2" id="KW-1185">Reference proteome</keyword>
<comment type="caution">
    <text evidence="1">The sequence shown here is derived from an EMBL/GenBank/DDBJ whole genome shotgun (WGS) entry which is preliminary data.</text>
</comment>
<dbReference type="OrthoDB" id="9780674at2"/>
<evidence type="ECO:0000313" key="2">
    <source>
        <dbReference type="Proteomes" id="UP000253529"/>
    </source>
</evidence>
<dbReference type="InterPro" id="IPR010349">
    <property type="entry name" value="Asparaginase_II"/>
</dbReference>
<dbReference type="RefSeq" id="WP_113888105.1">
    <property type="nucleotide sequence ID" value="NZ_QNRK01000004.1"/>
</dbReference>
<dbReference type="PANTHER" id="PTHR42110">
    <property type="entry name" value="L-ASPARAGINASE, PUTATIVE (AFU_ORTHOLOGUE AFUA_3G11890)-RELATED"/>
    <property type="match status" value="1"/>
</dbReference>
<protein>
    <submittedName>
        <fullName evidence="1">Asparaginase</fullName>
    </submittedName>
</protein>
<proteinExistence type="predicted"/>
<sequence>MSNPVAVEVTRGERVESAHRGAGAVVDADGGVAFAFGDIDLPVYPRSAVKAIQALPLVESGAVDRLGLGDADIAIACASHAGEDAHVAAARAMLAKVGRGADDLECGVHWPLGERAARALARAGATPSALHNNCSGKHAGFVCLACAEGVDPAGYVAPGHPVQRAVTEALGAVTGARLGADTRAVDGCAIPAHAIPLRALAFGFARFATGQGLPPGRALAARRIRAAVAACPSLVAGRGRFDTEVMAALGPAVFTKTGAEGVFCAALPDLGLGLAVKADDGGKRAAEVMIAALLIRFGGFGAPLDRFIAPGLVNWNGTAVGALRPAGPLSGATAIPTGPP</sequence>
<accession>A0A366FQP8</accession>
<dbReference type="PANTHER" id="PTHR42110:SF1">
    <property type="entry name" value="L-ASPARAGINASE, PUTATIVE (AFU_ORTHOLOGUE AFUA_3G11890)-RELATED"/>
    <property type="match status" value="1"/>
</dbReference>
<dbReference type="Proteomes" id="UP000253529">
    <property type="component" value="Unassembled WGS sequence"/>
</dbReference>
<dbReference type="EMBL" id="QNRK01000004">
    <property type="protein sequence ID" value="RBP16871.1"/>
    <property type="molecule type" value="Genomic_DNA"/>
</dbReference>
<organism evidence="1 2">
    <name type="scientific">Roseiarcus fermentans</name>
    <dbReference type="NCBI Taxonomy" id="1473586"/>
    <lineage>
        <taxon>Bacteria</taxon>
        <taxon>Pseudomonadati</taxon>
        <taxon>Pseudomonadota</taxon>
        <taxon>Alphaproteobacteria</taxon>
        <taxon>Hyphomicrobiales</taxon>
        <taxon>Roseiarcaceae</taxon>
        <taxon>Roseiarcus</taxon>
    </lineage>
</organism>